<dbReference type="Gene3D" id="3.30.450.350">
    <property type="entry name" value="CHASE domain"/>
    <property type="match status" value="1"/>
</dbReference>
<dbReference type="InterPro" id="IPR035919">
    <property type="entry name" value="EAL_sf"/>
</dbReference>
<dbReference type="SMART" id="SM00052">
    <property type="entry name" value="EAL"/>
    <property type="match status" value="1"/>
</dbReference>
<dbReference type="NCBIfam" id="TIGR00254">
    <property type="entry name" value="GGDEF"/>
    <property type="match status" value="1"/>
</dbReference>
<evidence type="ECO:0000313" key="10">
    <source>
        <dbReference type="Proteomes" id="UP000198894"/>
    </source>
</evidence>
<evidence type="ECO:0000313" key="9">
    <source>
        <dbReference type="EMBL" id="SDI72181.1"/>
    </source>
</evidence>
<dbReference type="InterPro" id="IPR000014">
    <property type="entry name" value="PAS"/>
</dbReference>
<evidence type="ECO:0000256" key="3">
    <source>
        <dbReference type="ARBA" id="ARBA00022989"/>
    </source>
</evidence>
<dbReference type="InterPro" id="IPR052155">
    <property type="entry name" value="Biofilm_reg_signaling"/>
</dbReference>
<keyword evidence="4 5" id="KW-0472">Membrane</keyword>
<comment type="subcellular location">
    <subcellularLocation>
        <location evidence="1">Membrane</location>
    </subcellularLocation>
</comment>
<dbReference type="AlphaFoldDB" id="A0A1G8MW14"/>
<dbReference type="PROSITE" id="PS50887">
    <property type="entry name" value="GGDEF"/>
    <property type="match status" value="1"/>
</dbReference>
<dbReference type="InterPro" id="IPR013655">
    <property type="entry name" value="PAS_fold_3"/>
</dbReference>
<protein>
    <submittedName>
        <fullName evidence="9">Diguanylate cyclase (GGDEF) domain-containing protein</fullName>
    </submittedName>
</protein>
<dbReference type="Proteomes" id="UP000198894">
    <property type="component" value="Unassembled WGS sequence"/>
</dbReference>
<organism evidence="9 10">
    <name type="scientific">Mesorhizobium muleiense</name>
    <dbReference type="NCBI Taxonomy" id="1004279"/>
    <lineage>
        <taxon>Bacteria</taxon>
        <taxon>Pseudomonadati</taxon>
        <taxon>Pseudomonadota</taxon>
        <taxon>Alphaproteobacteria</taxon>
        <taxon>Hyphomicrobiales</taxon>
        <taxon>Phyllobacteriaceae</taxon>
        <taxon>Mesorhizobium</taxon>
    </lineage>
</organism>
<feature type="transmembrane region" description="Helical" evidence="5">
    <location>
        <begin position="270"/>
        <end position="289"/>
    </location>
</feature>
<evidence type="ECO:0000259" key="7">
    <source>
        <dbReference type="PROSITE" id="PS50883"/>
    </source>
</evidence>
<dbReference type="CDD" id="cd00130">
    <property type="entry name" value="PAS"/>
    <property type="match status" value="1"/>
</dbReference>
<accession>A0A1G8MW14</accession>
<evidence type="ECO:0000256" key="4">
    <source>
        <dbReference type="ARBA" id="ARBA00023136"/>
    </source>
</evidence>
<dbReference type="Pfam" id="PF03924">
    <property type="entry name" value="CHASE"/>
    <property type="match status" value="1"/>
</dbReference>
<dbReference type="PANTHER" id="PTHR44757">
    <property type="entry name" value="DIGUANYLATE CYCLASE DGCP"/>
    <property type="match status" value="1"/>
</dbReference>
<dbReference type="Pfam" id="PF00990">
    <property type="entry name" value="GGDEF"/>
    <property type="match status" value="1"/>
</dbReference>
<gene>
    <name evidence="9" type="ORF">SAMN05428953_102699</name>
</gene>
<keyword evidence="3 5" id="KW-1133">Transmembrane helix</keyword>
<proteinExistence type="predicted"/>
<dbReference type="InterPro" id="IPR035965">
    <property type="entry name" value="PAS-like_dom_sf"/>
</dbReference>
<name>A0A1G8MW14_9HYPH</name>
<dbReference type="Pfam" id="PF00563">
    <property type="entry name" value="EAL"/>
    <property type="match status" value="1"/>
</dbReference>
<dbReference type="FunFam" id="3.30.70.270:FF:000001">
    <property type="entry name" value="Diguanylate cyclase domain protein"/>
    <property type="match status" value="1"/>
</dbReference>
<dbReference type="PROSITE" id="PS50883">
    <property type="entry name" value="EAL"/>
    <property type="match status" value="1"/>
</dbReference>
<evidence type="ECO:0000256" key="5">
    <source>
        <dbReference type="SAM" id="Phobius"/>
    </source>
</evidence>
<dbReference type="InterPro" id="IPR029787">
    <property type="entry name" value="Nucleotide_cyclase"/>
</dbReference>
<dbReference type="PANTHER" id="PTHR44757:SF2">
    <property type="entry name" value="BIOFILM ARCHITECTURE MAINTENANCE PROTEIN MBAA"/>
    <property type="match status" value="1"/>
</dbReference>
<dbReference type="Pfam" id="PF08447">
    <property type="entry name" value="PAS_3"/>
    <property type="match status" value="1"/>
</dbReference>
<dbReference type="InterPro" id="IPR042240">
    <property type="entry name" value="CHASE_sf"/>
</dbReference>
<dbReference type="SUPFAM" id="SSF55073">
    <property type="entry name" value="Nucleotide cyclase"/>
    <property type="match status" value="1"/>
</dbReference>
<feature type="domain" description="CHASE" evidence="6">
    <location>
        <begin position="114"/>
        <end position="255"/>
    </location>
</feature>
<feature type="domain" description="GGDEF" evidence="8">
    <location>
        <begin position="485"/>
        <end position="618"/>
    </location>
</feature>
<dbReference type="InterPro" id="IPR043128">
    <property type="entry name" value="Rev_trsase/Diguanyl_cyclase"/>
</dbReference>
<reference evidence="10" key="1">
    <citation type="submission" date="2016-10" db="EMBL/GenBank/DDBJ databases">
        <authorList>
            <person name="Varghese N."/>
            <person name="Submissions S."/>
        </authorList>
    </citation>
    <scope>NUCLEOTIDE SEQUENCE [LARGE SCALE GENOMIC DNA]</scope>
    <source>
        <strain evidence="10">CGMCC 1.11022</strain>
    </source>
</reference>
<keyword evidence="10" id="KW-1185">Reference proteome</keyword>
<dbReference type="CDD" id="cd01949">
    <property type="entry name" value="GGDEF"/>
    <property type="match status" value="1"/>
</dbReference>
<dbReference type="GO" id="GO:0003824">
    <property type="term" value="F:catalytic activity"/>
    <property type="evidence" value="ECO:0007669"/>
    <property type="project" value="UniProtKB-ARBA"/>
</dbReference>
<evidence type="ECO:0000259" key="6">
    <source>
        <dbReference type="PROSITE" id="PS50839"/>
    </source>
</evidence>
<dbReference type="SUPFAM" id="SSF55785">
    <property type="entry name" value="PYP-like sensor domain (PAS domain)"/>
    <property type="match status" value="1"/>
</dbReference>
<dbReference type="Gene3D" id="3.30.450.20">
    <property type="entry name" value="PAS domain"/>
    <property type="match status" value="1"/>
</dbReference>
<dbReference type="SMART" id="SM00267">
    <property type="entry name" value="GGDEF"/>
    <property type="match status" value="1"/>
</dbReference>
<feature type="domain" description="EAL" evidence="7">
    <location>
        <begin position="627"/>
        <end position="878"/>
    </location>
</feature>
<dbReference type="PROSITE" id="PS50839">
    <property type="entry name" value="CHASE"/>
    <property type="match status" value="1"/>
</dbReference>
<evidence type="ECO:0000256" key="2">
    <source>
        <dbReference type="ARBA" id="ARBA00022692"/>
    </source>
</evidence>
<sequence>MAPFRARFGGIKKAVFSSANIPAAMAVIVIAVGAAFADHQNKVVSDQATRADVLAKVNLIRAKLEGNINGNLQLVQGLVAAVVTEPYMGQQRFASLASNLFGRGSQLKNIAGAPDLVISLMYPMKGNDKAIGLDYRKDERQRLAALRARDERELVLAGPVDLRQGGQGFVGRIPVFVRSAGNTERFWGIISAVVDVQRLYKASGLLDDDLGIDVALIGKDALGPGGEQFFGNERVAKSNPVTADVLLPSGSWRIAAIPKNGWPSMPDNAWFLRAIMAVAGALVVIPFLVTGRLIGERQRNYAELSRLSRRLELALEASAIGVWEHDLATNELAWDERVNEIYGKPVGEHRGYLDWAGAIHPDDLAGANADFDRAMADGGPYLSEYRIIRPDGEIRHVRSKAIIYRAADDTPKMIGAEWDVTADVLLNKDLVRAKQLSESKNAELESAKERIEHIALHDSLTGLPNRRYLDQVLEDYAANARRTGGYAALLHIDLDRFKHINDTLGHAAGDAMLVHASTVLRSKVDGEGFVARIGGDEFIVLCVVHDDIEQLALLADRVISQMREPVYYQGHRCRFGVSVGIAVDNGKDVEAKHLLVNADIALYRAKSRGRNRYEFFTEAMQSEIVETKRIADEILGGLERNEFIPFYQPQFDAKTLEIVGVEALARWRHPEKGILAPDVFLRIAEELNVVSIIDRNILEQSLLDLEGWTAANLHIPRVSVNVSARRLQDEELIKSLRELNIKKGTVAFELVESIFLDENDDFVTWNLEQIKELGIDIEIDDFGTGYASIVSLLKLQPRRLKIDRQLVIPIVKSPQRRQVVSSIIEIGKSLGIEVVAEGVETMEHAQTLKSLGCDILQGYAFGHALDADGLKAFVRSRRLRTERVLDEPLRAGRV</sequence>
<dbReference type="Gene3D" id="3.30.70.270">
    <property type="match status" value="1"/>
</dbReference>
<dbReference type="GO" id="GO:0016020">
    <property type="term" value="C:membrane"/>
    <property type="evidence" value="ECO:0007669"/>
    <property type="project" value="UniProtKB-SubCell"/>
</dbReference>
<dbReference type="EMBL" id="FNEE01000002">
    <property type="protein sequence ID" value="SDI72181.1"/>
    <property type="molecule type" value="Genomic_DNA"/>
</dbReference>
<dbReference type="InterPro" id="IPR000160">
    <property type="entry name" value="GGDEF_dom"/>
</dbReference>
<evidence type="ECO:0000256" key="1">
    <source>
        <dbReference type="ARBA" id="ARBA00004370"/>
    </source>
</evidence>
<dbReference type="Gene3D" id="2.10.70.100">
    <property type="match status" value="1"/>
</dbReference>
<evidence type="ECO:0000259" key="8">
    <source>
        <dbReference type="PROSITE" id="PS50887"/>
    </source>
</evidence>
<dbReference type="InterPro" id="IPR006189">
    <property type="entry name" value="CHASE_dom"/>
</dbReference>
<dbReference type="SMART" id="SM01079">
    <property type="entry name" value="CHASE"/>
    <property type="match status" value="1"/>
</dbReference>
<dbReference type="CDD" id="cd01948">
    <property type="entry name" value="EAL"/>
    <property type="match status" value="1"/>
</dbReference>
<dbReference type="GO" id="GO:0007165">
    <property type="term" value="P:signal transduction"/>
    <property type="evidence" value="ECO:0007669"/>
    <property type="project" value="UniProtKB-ARBA"/>
</dbReference>
<keyword evidence="2 5" id="KW-0812">Transmembrane</keyword>
<dbReference type="Gene3D" id="3.20.20.450">
    <property type="entry name" value="EAL domain"/>
    <property type="match status" value="1"/>
</dbReference>
<dbReference type="InterPro" id="IPR001633">
    <property type="entry name" value="EAL_dom"/>
</dbReference>
<dbReference type="SUPFAM" id="SSF141868">
    <property type="entry name" value="EAL domain-like"/>
    <property type="match status" value="1"/>
</dbReference>